<organism evidence="2 3">
    <name type="scientific">Lophiotrema nucula</name>
    <dbReference type="NCBI Taxonomy" id="690887"/>
    <lineage>
        <taxon>Eukaryota</taxon>
        <taxon>Fungi</taxon>
        <taxon>Dikarya</taxon>
        <taxon>Ascomycota</taxon>
        <taxon>Pezizomycotina</taxon>
        <taxon>Dothideomycetes</taxon>
        <taxon>Pleosporomycetidae</taxon>
        <taxon>Pleosporales</taxon>
        <taxon>Lophiotremataceae</taxon>
        <taxon>Lophiotrema</taxon>
    </lineage>
</organism>
<dbReference type="EMBL" id="ML977333">
    <property type="protein sequence ID" value="KAF2111821.1"/>
    <property type="molecule type" value="Genomic_DNA"/>
</dbReference>
<dbReference type="OrthoDB" id="20729at2759"/>
<feature type="region of interest" description="Disordered" evidence="1">
    <location>
        <begin position="1"/>
        <end position="26"/>
    </location>
</feature>
<name>A0A6A5Z0F9_9PLEO</name>
<evidence type="ECO:0000313" key="2">
    <source>
        <dbReference type="EMBL" id="KAF2111821.1"/>
    </source>
</evidence>
<evidence type="ECO:0000313" key="3">
    <source>
        <dbReference type="Proteomes" id="UP000799770"/>
    </source>
</evidence>
<sequence length="320" mass="36116">MGSFFSTAARPDEEAADPEYLPPTDLQSPLLHREAAEDAHSWYEDFFDKAYCVPHADGKNIIICYPSDESYGKSSFVPNPREEEGWGVDKVRRVYERLSEGEGCQRIVKYTRTLQDGSVLVEKLAPGPLDALTLPILTLAFLHSHNINIKFFSSKTVWLRSDYSLAITGFISAVIDHQEDDYGEDGGWAGNEAIMFDDSVESIRGSVKEDLFYWATFVWRLLTNDHTSSAHWKHGEMWEPVLPLEGGPPKTDPDVYKILAERHQASLFQELEEERLGPLLVAVWKGQYESVEEVKEEVKRMASKVGIELVGDDEVDVGEA</sequence>
<accession>A0A6A5Z0F9</accession>
<keyword evidence="3" id="KW-1185">Reference proteome</keyword>
<gene>
    <name evidence="2" type="ORF">BDV96DRAFT_498756</name>
</gene>
<dbReference type="AlphaFoldDB" id="A0A6A5Z0F9"/>
<reference evidence="2" key="1">
    <citation type="journal article" date="2020" name="Stud. Mycol.">
        <title>101 Dothideomycetes genomes: a test case for predicting lifestyles and emergence of pathogens.</title>
        <authorList>
            <person name="Haridas S."/>
            <person name="Albert R."/>
            <person name="Binder M."/>
            <person name="Bloem J."/>
            <person name="Labutti K."/>
            <person name="Salamov A."/>
            <person name="Andreopoulos B."/>
            <person name="Baker S."/>
            <person name="Barry K."/>
            <person name="Bills G."/>
            <person name="Bluhm B."/>
            <person name="Cannon C."/>
            <person name="Castanera R."/>
            <person name="Culley D."/>
            <person name="Daum C."/>
            <person name="Ezra D."/>
            <person name="Gonzalez J."/>
            <person name="Henrissat B."/>
            <person name="Kuo A."/>
            <person name="Liang C."/>
            <person name="Lipzen A."/>
            <person name="Lutzoni F."/>
            <person name="Magnuson J."/>
            <person name="Mondo S."/>
            <person name="Nolan M."/>
            <person name="Ohm R."/>
            <person name="Pangilinan J."/>
            <person name="Park H.-J."/>
            <person name="Ramirez L."/>
            <person name="Alfaro M."/>
            <person name="Sun H."/>
            <person name="Tritt A."/>
            <person name="Yoshinaga Y."/>
            <person name="Zwiers L.-H."/>
            <person name="Turgeon B."/>
            <person name="Goodwin S."/>
            <person name="Spatafora J."/>
            <person name="Crous P."/>
            <person name="Grigoriev I."/>
        </authorList>
    </citation>
    <scope>NUCLEOTIDE SEQUENCE</scope>
    <source>
        <strain evidence="2">CBS 627.86</strain>
    </source>
</reference>
<dbReference type="Proteomes" id="UP000799770">
    <property type="component" value="Unassembled WGS sequence"/>
</dbReference>
<proteinExistence type="predicted"/>
<protein>
    <submittedName>
        <fullName evidence="2">Uncharacterized protein</fullName>
    </submittedName>
</protein>
<evidence type="ECO:0000256" key="1">
    <source>
        <dbReference type="SAM" id="MobiDB-lite"/>
    </source>
</evidence>